<dbReference type="AlphaFoldDB" id="A0A0E9USL6"/>
<protein>
    <submittedName>
        <fullName evidence="1">Uncharacterized protein</fullName>
    </submittedName>
</protein>
<sequence length="56" mass="6375">MVLFQIVCLWSGNLCHNKYTLKLSLIVVEGFLKEKWYGFGSSSKEVSNVNTSLMCK</sequence>
<dbReference type="EMBL" id="GBXM01039728">
    <property type="protein sequence ID" value="JAH68849.1"/>
    <property type="molecule type" value="Transcribed_RNA"/>
</dbReference>
<reference evidence="1" key="1">
    <citation type="submission" date="2014-11" db="EMBL/GenBank/DDBJ databases">
        <authorList>
            <person name="Amaro Gonzalez C."/>
        </authorList>
    </citation>
    <scope>NUCLEOTIDE SEQUENCE</scope>
</reference>
<reference evidence="1" key="2">
    <citation type="journal article" date="2015" name="Fish Shellfish Immunol.">
        <title>Early steps in the European eel (Anguilla anguilla)-Vibrio vulnificus interaction in the gills: Role of the RtxA13 toxin.</title>
        <authorList>
            <person name="Callol A."/>
            <person name="Pajuelo D."/>
            <person name="Ebbesson L."/>
            <person name="Teles M."/>
            <person name="MacKenzie S."/>
            <person name="Amaro C."/>
        </authorList>
    </citation>
    <scope>NUCLEOTIDE SEQUENCE</scope>
</reference>
<accession>A0A0E9USL6</accession>
<proteinExistence type="predicted"/>
<evidence type="ECO:0000313" key="1">
    <source>
        <dbReference type="EMBL" id="JAH68849.1"/>
    </source>
</evidence>
<organism evidence="1">
    <name type="scientific">Anguilla anguilla</name>
    <name type="common">European freshwater eel</name>
    <name type="synonym">Muraena anguilla</name>
    <dbReference type="NCBI Taxonomy" id="7936"/>
    <lineage>
        <taxon>Eukaryota</taxon>
        <taxon>Metazoa</taxon>
        <taxon>Chordata</taxon>
        <taxon>Craniata</taxon>
        <taxon>Vertebrata</taxon>
        <taxon>Euteleostomi</taxon>
        <taxon>Actinopterygii</taxon>
        <taxon>Neopterygii</taxon>
        <taxon>Teleostei</taxon>
        <taxon>Anguilliformes</taxon>
        <taxon>Anguillidae</taxon>
        <taxon>Anguilla</taxon>
    </lineage>
</organism>
<name>A0A0E9USL6_ANGAN</name>